<keyword evidence="7" id="KW-1185">Reference proteome</keyword>
<keyword evidence="3" id="KW-0804">Transcription</keyword>
<name>A0A4R7LNV4_9RHOB</name>
<dbReference type="Gene3D" id="1.10.10.10">
    <property type="entry name" value="Winged helix-like DNA-binding domain superfamily/Winged helix DNA-binding domain"/>
    <property type="match status" value="1"/>
</dbReference>
<dbReference type="InterPro" id="IPR000835">
    <property type="entry name" value="HTH_MarR-typ"/>
</dbReference>
<accession>A0A4R7LNV4</accession>
<dbReference type="SUPFAM" id="SSF46785">
    <property type="entry name" value="Winged helix' DNA-binding domain"/>
    <property type="match status" value="1"/>
</dbReference>
<dbReference type="InterPro" id="IPR036390">
    <property type="entry name" value="WH_DNA-bd_sf"/>
</dbReference>
<dbReference type="Proteomes" id="UP000294563">
    <property type="component" value="Unassembled WGS sequence"/>
</dbReference>
<dbReference type="SMART" id="SM00347">
    <property type="entry name" value="HTH_MARR"/>
    <property type="match status" value="1"/>
</dbReference>
<dbReference type="PROSITE" id="PS01117">
    <property type="entry name" value="HTH_MARR_1"/>
    <property type="match status" value="1"/>
</dbReference>
<dbReference type="EMBL" id="SOBH01000001">
    <property type="protein sequence ID" value="TDT77149.1"/>
    <property type="molecule type" value="Genomic_DNA"/>
</dbReference>
<gene>
    <name evidence="6" type="ORF">BDE40_0428</name>
</gene>
<evidence type="ECO:0000256" key="3">
    <source>
        <dbReference type="ARBA" id="ARBA00023163"/>
    </source>
</evidence>
<organism evidence="6 7">
    <name type="scientific">Litoreibacter halocynthiae</name>
    <dbReference type="NCBI Taxonomy" id="1242689"/>
    <lineage>
        <taxon>Bacteria</taxon>
        <taxon>Pseudomonadati</taxon>
        <taxon>Pseudomonadota</taxon>
        <taxon>Alphaproteobacteria</taxon>
        <taxon>Rhodobacterales</taxon>
        <taxon>Roseobacteraceae</taxon>
        <taxon>Litoreibacter</taxon>
    </lineage>
</organism>
<evidence type="ECO:0000313" key="7">
    <source>
        <dbReference type="Proteomes" id="UP000294563"/>
    </source>
</evidence>
<evidence type="ECO:0000256" key="1">
    <source>
        <dbReference type="ARBA" id="ARBA00023015"/>
    </source>
</evidence>
<reference evidence="6 7" key="1">
    <citation type="submission" date="2019-03" db="EMBL/GenBank/DDBJ databases">
        <title>Genomic Encyclopedia of Archaeal and Bacterial Type Strains, Phase II (KMG-II): from individual species to whole genera.</title>
        <authorList>
            <person name="Goeker M."/>
        </authorList>
    </citation>
    <scope>NUCLEOTIDE SEQUENCE [LARGE SCALE GENOMIC DNA]</scope>
    <source>
        <strain evidence="6 7">DSM 29467</strain>
    </source>
</reference>
<evidence type="ECO:0000256" key="2">
    <source>
        <dbReference type="ARBA" id="ARBA00023125"/>
    </source>
</evidence>
<dbReference type="OrthoDB" id="9806864at2"/>
<dbReference type="RefSeq" id="WP_134012390.1">
    <property type="nucleotide sequence ID" value="NZ_SOBH01000001.1"/>
</dbReference>
<dbReference type="InterPro" id="IPR023187">
    <property type="entry name" value="Tscrpt_reg_MarR-type_CS"/>
</dbReference>
<dbReference type="PANTHER" id="PTHR42756">
    <property type="entry name" value="TRANSCRIPTIONAL REGULATOR, MARR"/>
    <property type="match status" value="1"/>
</dbReference>
<dbReference type="Pfam" id="PF12802">
    <property type="entry name" value="MarR_2"/>
    <property type="match status" value="1"/>
</dbReference>
<evidence type="ECO:0000256" key="4">
    <source>
        <dbReference type="SAM" id="MobiDB-lite"/>
    </source>
</evidence>
<feature type="region of interest" description="Disordered" evidence="4">
    <location>
        <begin position="146"/>
        <end position="166"/>
    </location>
</feature>
<dbReference type="PANTHER" id="PTHR42756:SF1">
    <property type="entry name" value="TRANSCRIPTIONAL REPRESSOR OF EMRAB OPERON"/>
    <property type="match status" value="1"/>
</dbReference>
<dbReference type="PRINTS" id="PR00598">
    <property type="entry name" value="HTHMARR"/>
</dbReference>
<dbReference type="GO" id="GO:0003700">
    <property type="term" value="F:DNA-binding transcription factor activity"/>
    <property type="evidence" value="ECO:0007669"/>
    <property type="project" value="InterPro"/>
</dbReference>
<evidence type="ECO:0000259" key="5">
    <source>
        <dbReference type="PROSITE" id="PS50995"/>
    </source>
</evidence>
<dbReference type="GO" id="GO:0003677">
    <property type="term" value="F:DNA binding"/>
    <property type="evidence" value="ECO:0007669"/>
    <property type="project" value="UniProtKB-KW"/>
</dbReference>
<comment type="caution">
    <text evidence="6">The sequence shown here is derived from an EMBL/GenBank/DDBJ whole genome shotgun (WGS) entry which is preliminary data.</text>
</comment>
<keyword evidence="2 6" id="KW-0238">DNA-binding</keyword>
<feature type="domain" description="HTH marR-type" evidence="5">
    <location>
        <begin position="9"/>
        <end position="142"/>
    </location>
</feature>
<sequence>MKSDDFNLSYFLPYQLAILSSRISKLLSKVYGDRYGLSIPEWRVLVHVARREKMSVREIHKCVNFEKPTVSRAVSKLEDTGLVAKTASEQDQRLVEIELTEAGFDVLKGITREARSFEENILGEFSEADRHQLYVLMERLHDALDKHPEAANRPPMDIEARSDLLG</sequence>
<proteinExistence type="predicted"/>
<protein>
    <submittedName>
        <fullName evidence="6">DNA-binding MarR family transcriptional regulator</fullName>
    </submittedName>
</protein>
<dbReference type="PROSITE" id="PS50995">
    <property type="entry name" value="HTH_MARR_2"/>
    <property type="match status" value="1"/>
</dbReference>
<dbReference type="AlphaFoldDB" id="A0A4R7LNV4"/>
<keyword evidence="1" id="KW-0805">Transcription regulation</keyword>
<dbReference type="InterPro" id="IPR036388">
    <property type="entry name" value="WH-like_DNA-bd_sf"/>
</dbReference>
<evidence type="ECO:0000313" key="6">
    <source>
        <dbReference type="EMBL" id="TDT77149.1"/>
    </source>
</evidence>